<gene>
    <name evidence="1" type="ORF">LCGC14_1912160</name>
</gene>
<dbReference type="EMBL" id="LAZR01020218">
    <property type="protein sequence ID" value="KKL89683.1"/>
    <property type="molecule type" value="Genomic_DNA"/>
</dbReference>
<sequence length="39" mass="4156">MALKPGGGQVTIREQIVEDLPSGLTLLFEKMPSGLTKLS</sequence>
<evidence type="ECO:0000313" key="1">
    <source>
        <dbReference type="EMBL" id="KKL89683.1"/>
    </source>
</evidence>
<name>A0A0F9FTT6_9ZZZZ</name>
<protein>
    <submittedName>
        <fullName evidence="1">Uncharacterized protein</fullName>
    </submittedName>
</protein>
<comment type="caution">
    <text evidence="1">The sequence shown here is derived from an EMBL/GenBank/DDBJ whole genome shotgun (WGS) entry which is preliminary data.</text>
</comment>
<reference evidence="1" key="1">
    <citation type="journal article" date="2015" name="Nature">
        <title>Complex archaea that bridge the gap between prokaryotes and eukaryotes.</title>
        <authorList>
            <person name="Spang A."/>
            <person name="Saw J.H."/>
            <person name="Jorgensen S.L."/>
            <person name="Zaremba-Niedzwiedzka K."/>
            <person name="Martijn J."/>
            <person name="Lind A.E."/>
            <person name="van Eijk R."/>
            <person name="Schleper C."/>
            <person name="Guy L."/>
            <person name="Ettema T.J."/>
        </authorList>
    </citation>
    <scope>NUCLEOTIDE SEQUENCE</scope>
</reference>
<organism evidence="1">
    <name type="scientific">marine sediment metagenome</name>
    <dbReference type="NCBI Taxonomy" id="412755"/>
    <lineage>
        <taxon>unclassified sequences</taxon>
        <taxon>metagenomes</taxon>
        <taxon>ecological metagenomes</taxon>
    </lineage>
</organism>
<accession>A0A0F9FTT6</accession>
<dbReference type="AlphaFoldDB" id="A0A0F9FTT6"/>
<feature type="non-terminal residue" evidence="1">
    <location>
        <position position="39"/>
    </location>
</feature>
<proteinExistence type="predicted"/>